<accession>A0A8C9I6M8</accession>
<reference evidence="2" key="1">
    <citation type="submission" date="2025-08" db="UniProtKB">
        <authorList>
            <consortium name="Ensembl"/>
        </authorList>
    </citation>
    <scope>IDENTIFICATION</scope>
</reference>
<name>A0A8C9I6M8_9PRIM</name>
<proteinExistence type="predicted"/>
<evidence type="ECO:0000313" key="2">
    <source>
        <dbReference type="Ensembl" id="ENSPTEP00000031344.1"/>
    </source>
</evidence>
<evidence type="ECO:0000313" key="3">
    <source>
        <dbReference type="Proteomes" id="UP000694416"/>
    </source>
</evidence>
<sequence length="130" mass="12881">MRGGGGVSSCSAFSVSSSSVSSVSQNPPAEAAAAPGHGAREHHGQLAAAESASSPLPPATKASVGPTLQRENPTILSLGPHVSLACLSRELVTASDLKSPCASHSSSSHPVTLTELLISSISLCDGEALL</sequence>
<feature type="compositionally biased region" description="Low complexity" evidence="1">
    <location>
        <begin position="18"/>
        <end position="37"/>
    </location>
</feature>
<dbReference type="Ensembl" id="ENSPTET00000043229.1">
    <property type="protein sequence ID" value="ENSPTEP00000031344.1"/>
    <property type="gene ID" value="ENSPTEG00000030286.1"/>
</dbReference>
<protein>
    <submittedName>
        <fullName evidence="2">G protein-coupled receptor kinase 4</fullName>
    </submittedName>
</protein>
<dbReference type="AlphaFoldDB" id="A0A8C9I6M8"/>
<dbReference type="Proteomes" id="UP000694416">
    <property type="component" value="Unplaced"/>
</dbReference>
<feature type="region of interest" description="Disordered" evidence="1">
    <location>
        <begin position="18"/>
        <end position="74"/>
    </location>
</feature>
<reference evidence="2" key="2">
    <citation type="submission" date="2025-09" db="UniProtKB">
        <authorList>
            <consortium name="Ensembl"/>
        </authorList>
    </citation>
    <scope>IDENTIFICATION</scope>
</reference>
<organism evidence="2 3">
    <name type="scientific">Piliocolobus tephrosceles</name>
    <name type="common">Ugandan red Colobus</name>
    <dbReference type="NCBI Taxonomy" id="591936"/>
    <lineage>
        <taxon>Eukaryota</taxon>
        <taxon>Metazoa</taxon>
        <taxon>Chordata</taxon>
        <taxon>Craniata</taxon>
        <taxon>Vertebrata</taxon>
        <taxon>Euteleostomi</taxon>
        <taxon>Mammalia</taxon>
        <taxon>Eutheria</taxon>
        <taxon>Euarchontoglires</taxon>
        <taxon>Primates</taxon>
        <taxon>Haplorrhini</taxon>
        <taxon>Catarrhini</taxon>
        <taxon>Cercopithecidae</taxon>
        <taxon>Colobinae</taxon>
        <taxon>Piliocolobus</taxon>
    </lineage>
</organism>
<keyword evidence="3" id="KW-1185">Reference proteome</keyword>
<evidence type="ECO:0000256" key="1">
    <source>
        <dbReference type="SAM" id="MobiDB-lite"/>
    </source>
</evidence>